<dbReference type="AlphaFoldDB" id="A0A1L9P326"/>
<keyword evidence="8" id="KW-1185">Reference proteome</keyword>
<evidence type="ECO:0000313" key="8">
    <source>
        <dbReference type="Proteomes" id="UP000184073"/>
    </source>
</evidence>
<organism evidence="7 8">
    <name type="scientific">Aspergillus versicolor CBS 583.65</name>
    <dbReference type="NCBI Taxonomy" id="1036611"/>
    <lineage>
        <taxon>Eukaryota</taxon>
        <taxon>Fungi</taxon>
        <taxon>Dikarya</taxon>
        <taxon>Ascomycota</taxon>
        <taxon>Pezizomycotina</taxon>
        <taxon>Eurotiomycetes</taxon>
        <taxon>Eurotiomycetidae</taxon>
        <taxon>Eurotiales</taxon>
        <taxon>Aspergillaceae</taxon>
        <taxon>Aspergillus</taxon>
        <taxon>Aspergillus subgen. Nidulantes</taxon>
    </lineage>
</organism>
<evidence type="ECO:0000256" key="3">
    <source>
        <dbReference type="ARBA" id="ARBA00022989"/>
    </source>
</evidence>
<dbReference type="InterPro" id="IPR020846">
    <property type="entry name" value="MFS_dom"/>
</dbReference>
<dbReference type="GO" id="GO:0022857">
    <property type="term" value="F:transmembrane transporter activity"/>
    <property type="evidence" value="ECO:0007669"/>
    <property type="project" value="InterPro"/>
</dbReference>
<dbReference type="Proteomes" id="UP000184073">
    <property type="component" value="Unassembled WGS sequence"/>
</dbReference>
<keyword evidence="3 5" id="KW-1133">Transmembrane helix</keyword>
<dbReference type="EMBL" id="KV878125">
    <property type="protein sequence ID" value="OJI95824.1"/>
    <property type="molecule type" value="Genomic_DNA"/>
</dbReference>
<protein>
    <recommendedName>
        <fullName evidence="6">Major facilitator superfamily (MFS) profile domain-containing protein</fullName>
    </recommendedName>
</protein>
<proteinExistence type="predicted"/>
<name>A0A1L9P326_ASPVE</name>
<dbReference type="PROSITE" id="PS50850">
    <property type="entry name" value="MFS"/>
    <property type="match status" value="1"/>
</dbReference>
<evidence type="ECO:0000313" key="7">
    <source>
        <dbReference type="EMBL" id="OJI95824.1"/>
    </source>
</evidence>
<dbReference type="STRING" id="1036611.A0A1L9P326"/>
<feature type="transmembrane region" description="Helical" evidence="5">
    <location>
        <begin position="417"/>
        <end position="443"/>
    </location>
</feature>
<evidence type="ECO:0000256" key="1">
    <source>
        <dbReference type="ARBA" id="ARBA00004141"/>
    </source>
</evidence>
<feature type="transmembrane region" description="Helical" evidence="5">
    <location>
        <begin position="390"/>
        <end position="411"/>
    </location>
</feature>
<feature type="transmembrane region" description="Helical" evidence="5">
    <location>
        <begin position="485"/>
        <end position="506"/>
    </location>
</feature>
<dbReference type="Gene3D" id="1.20.1250.20">
    <property type="entry name" value="MFS general substrate transporter like domains"/>
    <property type="match status" value="1"/>
</dbReference>
<evidence type="ECO:0000256" key="2">
    <source>
        <dbReference type="ARBA" id="ARBA00022692"/>
    </source>
</evidence>
<evidence type="ECO:0000256" key="4">
    <source>
        <dbReference type="ARBA" id="ARBA00023136"/>
    </source>
</evidence>
<dbReference type="OrthoDB" id="4500315at2759"/>
<dbReference type="GeneID" id="63731922"/>
<gene>
    <name evidence="7" type="ORF">ASPVEDRAFT_77602</name>
</gene>
<keyword evidence="4 5" id="KW-0472">Membrane</keyword>
<dbReference type="InterPro" id="IPR036259">
    <property type="entry name" value="MFS_trans_sf"/>
</dbReference>
<keyword evidence="2 5" id="KW-0812">Transmembrane</keyword>
<evidence type="ECO:0000259" key="6">
    <source>
        <dbReference type="PROSITE" id="PS50850"/>
    </source>
</evidence>
<comment type="subcellular location">
    <subcellularLocation>
        <location evidence="1">Membrane</location>
        <topology evidence="1">Multi-pass membrane protein</topology>
    </subcellularLocation>
</comment>
<dbReference type="SUPFAM" id="SSF103473">
    <property type="entry name" value="MFS general substrate transporter"/>
    <property type="match status" value="1"/>
</dbReference>
<feature type="transmembrane region" description="Helical" evidence="5">
    <location>
        <begin position="102"/>
        <end position="120"/>
    </location>
</feature>
<dbReference type="PANTHER" id="PTHR23502">
    <property type="entry name" value="MAJOR FACILITATOR SUPERFAMILY"/>
    <property type="match status" value="1"/>
</dbReference>
<evidence type="ECO:0000256" key="5">
    <source>
        <dbReference type="SAM" id="Phobius"/>
    </source>
</evidence>
<accession>A0A1L9P326</accession>
<reference evidence="8" key="1">
    <citation type="journal article" date="2017" name="Genome Biol.">
        <title>Comparative genomics reveals high biological diversity and specific adaptations in the industrially and medically important fungal genus Aspergillus.</title>
        <authorList>
            <person name="de Vries R.P."/>
            <person name="Riley R."/>
            <person name="Wiebenga A."/>
            <person name="Aguilar-Osorio G."/>
            <person name="Amillis S."/>
            <person name="Uchima C.A."/>
            <person name="Anderluh G."/>
            <person name="Asadollahi M."/>
            <person name="Askin M."/>
            <person name="Barry K."/>
            <person name="Battaglia E."/>
            <person name="Bayram O."/>
            <person name="Benocci T."/>
            <person name="Braus-Stromeyer S.A."/>
            <person name="Caldana C."/>
            <person name="Canovas D."/>
            <person name="Cerqueira G.C."/>
            <person name="Chen F."/>
            <person name="Chen W."/>
            <person name="Choi C."/>
            <person name="Clum A."/>
            <person name="Dos Santos R.A."/>
            <person name="Damasio A.R."/>
            <person name="Diallinas G."/>
            <person name="Emri T."/>
            <person name="Fekete E."/>
            <person name="Flipphi M."/>
            <person name="Freyberg S."/>
            <person name="Gallo A."/>
            <person name="Gournas C."/>
            <person name="Habgood R."/>
            <person name="Hainaut M."/>
            <person name="Harispe M.L."/>
            <person name="Henrissat B."/>
            <person name="Hilden K.S."/>
            <person name="Hope R."/>
            <person name="Hossain A."/>
            <person name="Karabika E."/>
            <person name="Karaffa L."/>
            <person name="Karanyi Z."/>
            <person name="Krasevec N."/>
            <person name="Kuo A."/>
            <person name="Kusch H."/>
            <person name="LaButti K."/>
            <person name="Lagendijk E.L."/>
            <person name="Lapidus A."/>
            <person name="Levasseur A."/>
            <person name="Lindquist E."/>
            <person name="Lipzen A."/>
            <person name="Logrieco A.F."/>
            <person name="MacCabe A."/>
            <person name="Maekelae M.R."/>
            <person name="Malavazi I."/>
            <person name="Melin P."/>
            <person name="Meyer V."/>
            <person name="Mielnichuk N."/>
            <person name="Miskei M."/>
            <person name="Molnar A.P."/>
            <person name="Mule G."/>
            <person name="Ngan C.Y."/>
            <person name="Orejas M."/>
            <person name="Orosz E."/>
            <person name="Ouedraogo J.P."/>
            <person name="Overkamp K.M."/>
            <person name="Park H.-S."/>
            <person name="Perrone G."/>
            <person name="Piumi F."/>
            <person name="Punt P.J."/>
            <person name="Ram A.F."/>
            <person name="Ramon A."/>
            <person name="Rauscher S."/>
            <person name="Record E."/>
            <person name="Riano-Pachon D.M."/>
            <person name="Robert V."/>
            <person name="Roehrig J."/>
            <person name="Ruller R."/>
            <person name="Salamov A."/>
            <person name="Salih N.S."/>
            <person name="Samson R.A."/>
            <person name="Sandor E."/>
            <person name="Sanguinetti M."/>
            <person name="Schuetze T."/>
            <person name="Sepcic K."/>
            <person name="Shelest E."/>
            <person name="Sherlock G."/>
            <person name="Sophianopoulou V."/>
            <person name="Squina F.M."/>
            <person name="Sun H."/>
            <person name="Susca A."/>
            <person name="Todd R.B."/>
            <person name="Tsang A."/>
            <person name="Unkles S.E."/>
            <person name="van de Wiele N."/>
            <person name="van Rossen-Uffink D."/>
            <person name="Oliveira J.V."/>
            <person name="Vesth T.C."/>
            <person name="Visser J."/>
            <person name="Yu J.-H."/>
            <person name="Zhou M."/>
            <person name="Andersen M.R."/>
            <person name="Archer D.B."/>
            <person name="Baker S.E."/>
            <person name="Benoit I."/>
            <person name="Brakhage A.A."/>
            <person name="Braus G.H."/>
            <person name="Fischer R."/>
            <person name="Frisvad J.C."/>
            <person name="Goldman G.H."/>
            <person name="Houbraken J."/>
            <person name="Oakley B."/>
            <person name="Pocsi I."/>
            <person name="Scazzocchio C."/>
            <person name="Seiboth B."/>
            <person name="vanKuyk P.A."/>
            <person name="Wortman J."/>
            <person name="Dyer P.S."/>
            <person name="Grigoriev I.V."/>
        </authorList>
    </citation>
    <scope>NUCLEOTIDE SEQUENCE [LARGE SCALE GENOMIC DNA]</scope>
    <source>
        <strain evidence="8">CBS 583.65</strain>
    </source>
</reference>
<sequence>MDTKDEVKSVELALYPPGTQVWFTNVGPRQSIPELREQLNDQAKPTQTSDSPNDPLNWPAWRRDILLFTAGFNSFLCAALCPILATGFPAISETFGVSNQQVSFNIGIYMLGLGVGAAVWSPTAALFGRRPVYVAGSVLLIASSAWAAASPSYASLMIARLVQGIASSPGEFLVSVTISEIYQPHERGFRLGIYMLLLAAGKSLAPLIGAGVIKGLGWRWALWLTTILSGISFSFIFLFARETYWARGARSEISTASYRTLGEIYTDNLSISPPLPFKHTMALWNGRFQEASWLSLALKPFRLLNSVPLLWSAAVYALSLGWLAVLADTISHLFQSVDGYGFTPMQTGLLYISPLLGTILGSVVGGKVSDILACMKAYRNNGIYEAESRLVMLIPATIATVIAFGGYGWSIETHAHWIVPTVCFGFIYFGCILGSTIAVTYCLDCHKSSAIEAQVILSLLKNSHGLAFSLFVVDWVKASGPRDTFLEIAGIHLAFLLATVPLYIYGKRVRVWMQGKC</sequence>
<feature type="transmembrane region" description="Helical" evidence="5">
    <location>
        <begin position="309"/>
        <end position="330"/>
    </location>
</feature>
<feature type="transmembrane region" description="Helical" evidence="5">
    <location>
        <begin position="220"/>
        <end position="240"/>
    </location>
</feature>
<dbReference type="VEuPathDB" id="FungiDB:ASPVEDRAFT_77602"/>
<dbReference type="PANTHER" id="PTHR23502:SF4">
    <property type="entry name" value="MAJOR FACILITATOR SUPERFAMILY (MFS) PROFILE DOMAIN-CONTAINING PROTEIN-RELATED"/>
    <property type="match status" value="1"/>
</dbReference>
<dbReference type="GO" id="GO:0005886">
    <property type="term" value="C:plasma membrane"/>
    <property type="evidence" value="ECO:0007669"/>
    <property type="project" value="TreeGrafter"/>
</dbReference>
<feature type="transmembrane region" description="Helical" evidence="5">
    <location>
        <begin position="65"/>
        <end position="90"/>
    </location>
</feature>
<dbReference type="RefSeq" id="XP_040661587.1">
    <property type="nucleotide sequence ID" value="XM_040816411.1"/>
</dbReference>
<feature type="transmembrane region" description="Helical" evidence="5">
    <location>
        <begin position="191"/>
        <end position="214"/>
    </location>
</feature>
<feature type="transmembrane region" description="Helical" evidence="5">
    <location>
        <begin position="350"/>
        <end position="369"/>
    </location>
</feature>
<feature type="domain" description="Major facilitator superfamily (MFS) profile" evidence="6">
    <location>
        <begin position="66"/>
        <end position="507"/>
    </location>
</feature>
<dbReference type="InterPro" id="IPR011701">
    <property type="entry name" value="MFS"/>
</dbReference>
<dbReference type="Pfam" id="PF07690">
    <property type="entry name" value="MFS_1"/>
    <property type="match status" value="1"/>
</dbReference>
<feature type="transmembrane region" description="Helical" evidence="5">
    <location>
        <begin position="455"/>
        <end position="473"/>
    </location>
</feature>